<sequence>MSDPADRIVFPGNPWPEGHAIAEFEWTARAEGDELWFDLHLVSADYYAQRDIEDDGRDDTGDWEAPIVWGNYHRCTLSSTYWGGHERGGLRVGPLSAFSPQALDGAELLADPHEGVDDLAGDEEPAFGLYLLGHDSAADHRVRFVRRGDSDRYDLIWTGRIALSYAGDYQPRYRFEARLHDVALPALPTR</sequence>
<evidence type="ECO:0000313" key="1">
    <source>
        <dbReference type="EMBL" id="RDZ29407.1"/>
    </source>
</evidence>
<gene>
    <name evidence="1" type="ORF">DX914_10090</name>
</gene>
<protein>
    <submittedName>
        <fullName evidence="1">Uncharacterized protein</fullName>
    </submittedName>
</protein>
<dbReference type="RefSeq" id="WP_115858845.1">
    <property type="nucleotide sequence ID" value="NZ_QTSU01000001.1"/>
</dbReference>
<dbReference type="AlphaFoldDB" id="A0A371K6E4"/>
<name>A0A371K6E4_9GAMM</name>
<dbReference type="Proteomes" id="UP000264492">
    <property type="component" value="Unassembled WGS sequence"/>
</dbReference>
<accession>A0A371K6E4</accession>
<proteinExistence type="predicted"/>
<reference evidence="1 2" key="1">
    <citation type="submission" date="2018-08" db="EMBL/GenBank/DDBJ databases">
        <title>Lysobacter sp. zong2l5, whole genome shotgun sequence.</title>
        <authorList>
            <person name="Zhang X."/>
            <person name="Feng G."/>
            <person name="Zhu H."/>
        </authorList>
    </citation>
    <scope>NUCLEOTIDE SEQUENCE [LARGE SCALE GENOMIC DNA]</scope>
    <source>
        <strain evidence="2">zong2l5</strain>
    </source>
</reference>
<keyword evidence="2" id="KW-1185">Reference proteome</keyword>
<dbReference type="EMBL" id="QTSU01000001">
    <property type="protein sequence ID" value="RDZ29407.1"/>
    <property type="molecule type" value="Genomic_DNA"/>
</dbReference>
<organism evidence="1 2">
    <name type="scientific">Lysobacter silvisoli</name>
    <dbReference type="NCBI Taxonomy" id="2293254"/>
    <lineage>
        <taxon>Bacteria</taxon>
        <taxon>Pseudomonadati</taxon>
        <taxon>Pseudomonadota</taxon>
        <taxon>Gammaproteobacteria</taxon>
        <taxon>Lysobacterales</taxon>
        <taxon>Lysobacteraceae</taxon>
        <taxon>Lysobacter</taxon>
    </lineage>
</organism>
<comment type="caution">
    <text evidence="1">The sequence shown here is derived from an EMBL/GenBank/DDBJ whole genome shotgun (WGS) entry which is preliminary data.</text>
</comment>
<dbReference type="OrthoDB" id="3727885at2"/>
<evidence type="ECO:0000313" key="2">
    <source>
        <dbReference type="Proteomes" id="UP000264492"/>
    </source>
</evidence>